<evidence type="ECO:0000313" key="2">
    <source>
        <dbReference type="Proteomes" id="UP001187192"/>
    </source>
</evidence>
<accession>A0AA88EE99</accession>
<name>A0AA88EE99_FICCA</name>
<sequence length="66" mass="7599">MMAFKEGLKVRYSRDNLPLCPNQEWHISGHSKRGKDACSFTWWAMETMQQVKGGVGYHYADFSATL</sequence>
<dbReference type="Proteomes" id="UP001187192">
    <property type="component" value="Unassembled WGS sequence"/>
</dbReference>
<organism evidence="1 2">
    <name type="scientific">Ficus carica</name>
    <name type="common">Common fig</name>
    <dbReference type="NCBI Taxonomy" id="3494"/>
    <lineage>
        <taxon>Eukaryota</taxon>
        <taxon>Viridiplantae</taxon>
        <taxon>Streptophyta</taxon>
        <taxon>Embryophyta</taxon>
        <taxon>Tracheophyta</taxon>
        <taxon>Spermatophyta</taxon>
        <taxon>Magnoliopsida</taxon>
        <taxon>eudicotyledons</taxon>
        <taxon>Gunneridae</taxon>
        <taxon>Pentapetalae</taxon>
        <taxon>rosids</taxon>
        <taxon>fabids</taxon>
        <taxon>Rosales</taxon>
        <taxon>Moraceae</taxon>
        <taxon>Ficeae</taxon>
        <taxon>Ficus</taxon>
    </lineage>
</organism>
<reference evidence="1" key="1">
    <citation type="submission" date="2023-07" db="EMBL/GenBank/DDBJ databases">
        <title>draft genome sequence of fig (Ficus carica).</title>
        <authorList>
            <person name="Takahashi T."/>
            <person name="Nishimura K."/>
        </authorList>
    </citation>
    <scope>NUCLEOTIDE SEQUENCE</scope>
</reference>
<keyword evidence="2" id="KW-1185">Reference proteome</keyword>
<gene>
    <name evidence="1" type="ORF">TIFTF001_054822</name>
</gene>
<proteinExistence type="predicted"/>
<comment type="caution">
    <text evidence="1">The sequence shown here is derived from an EMBL/GenBank/DDBJ whole genome shotgun (WGS) entry which is preliminary data.</text>
</comment>
<dbReference type="AlphaFoldDB" id="A0AA88EE99"/>
<dbReference type="EMBL" id="BTGU01015724">
    <property type="protein sequence ID" value="GMN73091.1"/>
    <property type="molecule type" value="Genomic_DNA"/>
</dbReference>
<protein>
    <submittedName>
        <fullName evidence="1">Uncharacterized protein</fullName>
    </submittedName>
</protein>
<evidence type="ECO:0000313" key="1">
    <source>
        <dbReference type="EMBL" id="GMN73091.1"/>
    </source>
</evidence>